<feature type="region of interest" description="Disordered" evidence="2">
    <location>
        <begin position="53"/>
        <end position="82"/>
    </location>
</feature>
<reference evidence="3 4" key="1">
    <citation type="submission" date="2016-10" db="EMBL/GenBank/DDBJ databases">
        <authorList>
            <person name="de Groot N.N."/>
        </authorList>
    </citation>
    <scope>NUCLEOTIDE SEQUENCE [LARGE SCALE GENOMIC DNA]</scope>
    <source>
        <strain evidence="3 4">DSM 22274</strain>
    </source>
</reference>
<accession>A0A1H5GYY0</accession>
<dbReference type="EMBL" id="FNTV01000001">
    <property type="protein sequence ID" value="SEE20916.1"/>
    <property type="molecule type" value="Genomic_DNA"/>
</dbReference>
<feature type="compositionally biased region" description="Basic and acidic residues" evidence="2">
    <location>
        <begin position="68"/>
        <end position="78"/>
    </location>
</feature>
<organism evidence="3 4">
    <name type="scientific">Arthrobacter alpinus</name>
    <dbReference type="NCBI Taxonomy" id="656366"/>
    <lineage>
        <taxon>Bacteria</taxon>
        <taxon>Bacillati</taxon>
        <taxon>Actinomycetota</taxon>
        <taxon>Actinomycetes</taxon>
        <taxon>Micrococcales</taxon>
        <taxon>Micrococcaceae</taxon>
        <taxon>Arthrobacter</taxon>
    </lineage>
</organism>
<dbReference type="RefSeq" id="WP_074710747.1">
    <property type="nucleotide sequence ID" value="NZ_FNTV01000001.1"/>
</dbReference>
<protein>
    <submittedName>
        <fullName evidence="3">Uncharacterized protein</fullName>
    </submittedName>
</protein>
<keyword evidence="1" id="KW-0175">Coiled coil</keyword>
<evidence type="ECO:0000313" key="4">
    <source>
        <dbReference type="Proteomes" id="UP000182725"/>
    </source>
</evidence>
<sequence>MTVSHNELTRLIPSETLEIPWNPVDRTRLYRVHITSYPAGSWAKYEFPDGTGCDPTLSTSWTPEGWDSDPRSKDRDGNTGDFWWPSTSRTYASRSAAQERAALVESYGATAIVLETAAAWVPLEEATANRKKVRDQARIQKLQSKIDQIKQA</sequence>
<name>A0A1H5GYY0_9MICC</name>
<feature type="coiled-coil region" evidence="1">
    <location>
        <begin position="123"/>
        <end position="152"/>
    </location>
</feature>
<dbReference type="AlphaFoldDB" id="A0A1H5GYY0"/>
<evidence type="ECO:0000256" key="2">
    <source>
        <dbReference type="SAM" id="MobiDB-lite"/>
    </source>
</evidence>
<dbReference type="Proteomes" id="UP000182725">
    <property type="component" value="Unassembled WGS sequence"/>
</dbReference>
<gene>
    <name evidence="3" type="ORF">SAMN04489740_0886</name>
</gene>
<evidence type="ECO:0000256" key="1">
    <source>
        <dbReference type="SAM" id="Coils"/>
    </source>
</evidence>
<proteinExistence type="predicted"/>
<evidence type="ECO:0000313" key="3">
    <source>
        <dbReference type="EMBL" id="SEE20916.1"/>
    </source>
</evidence>